<dbReference type="Gene3D" id="3.30.420.10">
    <property type="entry name" value="Ribonuclease H-like superfamily/Ribonuclease H"/>
    <property type="match status" value="1"/>
</dbReference>
<reference evidence="3 4" key="1">
    <citation type="submission" date="2016-04" db="EMBL/GenBank/DDBJ databases">
        <title>Complete genome sequence of Dokdonella koreensis DS-123T.</title>
        <authorList>
            <person name="Kim J.F."/>
            <person name="Lee H."/>
            <person name="Kwak M.-J."/>
        </authorList>
    </citation>
    <scope>NUCLEOTIDE SEQUENCE [LARGE SCALE GENOMIC DNA]</scope>
    <source>
        <strain evidence="3 4">DS-123</strain>
    </source>
</reference>
<dbReference type="InterPro" id="IPR001584">
    <property type="entry name" value="Integrase_cat-core"/>
</dbReference>
<dbReference type="GO" id="GO:0015074">
    <property type="term" value="P:DNA integration"/>
    <property type="evidence" value="ECO:0007669"/>
    <property type="project" value="InterPro"/>
</dbReference>
<proteinExistence type="predicted"/>
<dbReference type="Pfam" id="PF13683">
    <property type="entry name" value="rve_3"/>
    <property type="match status" value="1"/>
</dbReference>
<evidence type="ECO:0000259" key="2">
    <source>
        <dbReference type="PROSITE" id="PS50994"/>
    </source>
</evidence>
<dbReference type="KEGG" id="dko:I596_1115"/>
<dbReference type="InterPro" id="IPR012337">
    <property type="entry name" value="RNaseH-like_sf"/>
</dbReference>
<dbReference type="PANTHER" id="PTHR47515">
    <property type="entry name" value="LOW CALCIUM RESPONSE LOCUS PROTEIN T"/>
    <property type="match status" value="1"/>
</dbReference>
<evidence type="ECO:0000313" key="4">
    <source>
        <dbReference type="Proteomes" id="UP000076830"/>
    </source>
</evidence>
<protein>
    <submittedName>
        <fullName evidence="3">Mobile element protein</fullName>
    </submittedName>
</protein>
<dbReference type="InterPro" id="IPR036397">
    <property type="entry name" value="RNaseH_sf"/>
</dbReference>
<evidence type="ECO:0000313" key="3">
    <source>
        <dbReference type="EMBL" id="ANB17145.1"/>
    </source>
</evidence>
<dbReference type="STRING" id="1300342.I596_1115"/>
<dbReference type="SUPFAM" id="SSF53098">
    <property type="entry name" value="Ribonuclease H-like"/>
    <property type="match status" value="1"/>
</dbReference>
<dbReference type="PANTHER" id="PTHR47515:SF1">
    <property type="entry name" value="BLR2054 PROTEIN"/>
    <property type="match status" value="1"/>
</dbReference>
<dbReference type="GO" id="GO:0003676">
    <property type="term" value="F:nucleic acid binding"/>
    <property type="evidence" value="ECO:0007669"/>
    <property type="project" value="InterPro"/>
</dbReference>
<dbReference type="AlphaFoldDB" id="A0A160DSB6"/>
<dbReference type="PROSITE" id="PS50994">
    <property type="entry name" value="INTEGRASE"/>
    <property type="match status" value="1"/>
</dbReference>
<organism evidence="3 4">
    <name type="scientific">Dokdonella koreensis DS-123</name>
    <dbReference type="NCBI Taxonomy" id="1300342"/>
    <lineage>
        <taxon>Bacteria</taxon>
        <taxon>Pseudomonadati</taxon>
        <taxon>Pseudomonadota</taxon>
        <taxon>Gammaproteobacteria</taxon>
        <taxon>Lysobacterales</taxon>
        <taxon>Rhodanobacteraceae</taxon>
        <taxon>Dokdonella</taxon>
    </lineage>
</organism>
<keyword evidence="4" id="KW-1185">Reference proteome</keyword>
<dbReference type="PATRIC" id="fig|1300342.3.peg.1088"/>
<name>A0A160DSB6_9GAMM</name>
<feature type="region of interest" description="Disordered" evidence="1">
    <location>
        <begin position="55"/>
        <end position="83"/>
    </location>
</feature>
<accession>A0A160DSB6</accession>
<evidence type="ECO:0000256" key="1">
    <source>
        <dbReference type="SAM" id="MobiDB-lite"/>
    </source>
</evidence>
<dbReference type="EMBL" id="CP015249">
    <property type="protein sequence ID" value="ANB17145.1"/>
    <property type="molecule type" value="Genomic_DNA"/>
</dbReference>
<gene>
    <name evidence="3" type="ORF">I596_1115</name>
</gene>
<sequence>MVLDFSRPGKPTDNPFIESFNGSFRDECLNTHRFLSLDDARQKIESWRQDYSHFRPHSSLGEVPPSEFATQFQPNPNTPDFPL</sequence>
<feature type="domain" description="Integrase catalytic" evidence="2">
    <location>
        <begin position="1"/>
        <end position="72"/>
    </location>
</feature>
<dbReference type="Proteomes" id="UP000076830">
    <property type="component" value="Chromosome"/>
</dbReference>